<reference evidence="1 2" key="1">
    <citation type="submission" date="2020-08" db="EMBL/GenBank/DDBJ databases">
        <title>Genomic Encyclopedia of Type Strains, Phase IV (KMG-IV): sequencing the most valuable type-strain genomes for metagenomic binning, comparative biology and taxonomic classification.</title>
        <authorList>
            <person name="Goeker M."/>
        </authorList>
    </citation>
    <scope>NUCLEOTIDE SEQUENCE [LARGE SCALE GENOMIC DNA]</scope>
    <source>
        <strain evidence="1 2">DSM 10633</strain>
    </source>
</reference>
<organism evidence="1 2">
    <name type="scientific">Ureibacillus thermosphaericus</name>
    <dbReference type="NCBI Taxonomy" id="51173"/>
    <lineage>
        <taxon>Bacteria</taxon>
        <taxon>Bacillati</taxon>
        <taxon>Bacillota</taxon>
        <taxon>Bacilli</taxon>
        <taxon>Bacillales</taxon>
        <taxon>Caryophanaceae</taxon>
        <taxon>Ureibacillus</taxon>
    </lineage>
</organism>
<protein>
    <submittedName>
        <fullName evidence="1">Uncharacterized protein</fullName>
    </submittedName>
</protein>
<sequence>MSREYILIPVQEFLKLKQAQEEKEYMVKLMLEIAGDITDLTSSSLRKMRNVIKKHQ</sequence>
<gene>
    <name evidence="1" type="ORF">HNR36_001013</name>
</gene>
<comment type="caution">
    <text evidence="1">The sequence shown here is derived from an EMBL/GenBank/DDBJ whole genome shotgun (WGS) entry which is preliminary data.</text>
</comment>
<dbReference type="Proteomes" id="UP000557217">
    <property type="component" value="Unassembled WGS sequence"/>
</dbReference>
<name>A0A840PS28_URETH</name>
<dbReference type="AlphaFoldDB" id="A0A840PS28"/>
<evidence type="ECO:0000313" key="1">
    <source>
        <dbReference type="EMBL" id="MBB5148627.1"/>
    </source>
</evidence>
<proteinExistence type="predicted"/>
<accession>A0A840PS28</accession>
<keyword evidence="2" id="KW-1185">Reference proteome</keyword>
<dbReference type="EMBL" id="JACHGZ010000008">
    <property type="protein sequence ID" value="MBB5148627.1"/>
    <property type="molecule type" value="Genomic_DNA"/>
</dbReference>
<evidence type="ECO:0000313" key="2">
    <source>
        <dbReference type="Proteomes" id="UP000557217"/>
    </source>
</evidence>
<dbReference type="RefSeq" id="WP_168412137.1">
    <property type="nucleotide sequence ID" value="NZ_JAAXPW010000008.1"/>
</dbReference>